<organism evidence="3 4">
    <name type="scientific">Halteria grandinella</name>
    <dbReference type="NCBI Taxonomy" id="5974"/>
    <lineage>
        <taxon>Eukaryota</taxon>
        <taxon>Sar</taxon>
        <taxon>Alveolata</taxon>
        <taxon>Ciliophora</taxon>
        <taxon>Intramacronucleata</taxon>
        <taxon>Spirotrichea</taxon>
        <taxon>Stichotrichia</taxon>
        <taxon>Sporadotrichida</taxon>
        <taxon>Halteriidae</taxon>
        <taxon>Halteria</taxon>
    </lineage>
</organism>
<comment type="caution">
    <text evidence="3">The sequence shown here is derived from an EMBL/GenBank/DDBJ whole genome shotgun (WGS) entry which is preliminary data.</text>
</comment>
<dbReference type="InterPro" id="IPR050216">
    <property type="entry name" value="LRR_domain-containing"/>
</dbReference>
<evidence type="ECO:0000256" key="2">
    <source>
        <dbReference type="ARBA" id="ARBA00022737"/>
    </source>
</evidence>
<gene>
    <name evidence="3" type="ORF">FGO68_gene1526</name>
</gene>
<keyword evidence="1" id="KW-0433">Leucine-rich repeat</keyword>
<evidence type="ECO:0000313" key="4">
    <source>
        <dbReference type="Proteomes" id="UP000785679"/>
    </source>
</evidence>
<dbReference type="EMBL" id="RRYP01009009">
    <property type="protein sequence ID" value="TNV79363.1"/>
    <property type="molecule type" value="Genomic_DNA"/>
</dbReference>
<dbReference type="PANTHER" id="PTHR48051:SF1">
    <property type="entry name" value="RAS SUPPRESSOR PROTEIN 1"/>
    <property type="match status" value="1"/>
</dbReference>
<dbReference type="GO" id="GO:0005737">
    <property type="term" value="C:cytoplasm"/>
    <property type="evidence" value="ECO:0007669"/>
    <property type="project" value="TreeGrafter"/>
</dbReference>
<evidence type="ECO:0008006" key="5">
    <source>
        <dbReference type="Google" id="ProtNLM"/>
    </source>
</evidence>
<evidence type="ECO:0000313" key="3">
    <source>
        <dbReference type="EMBL" id="TNV79363.1"/>
    </source>
</evidence>
<evidence type="ECO:0000256" key="1">
    <source>
        <dbReference type="ARBA" id="ARBA00022614"/>
    </source>
</evidence>
<name>A0A8J8NQR7_HALGN</name>
<dbReference type="Pfam" id="PF13855">
    <property type="entry name" value="LRR_8"/>
    <property type="match status" value="1"/>
</dbReference>
<dbReference type="PANTHER" id="PTHR48051">
    <property type="match status" value="1"/>
</dbReference>
<reference evidence="3" key="1">
    <citation type="submission" date="2019-06" db="EMBL/GenBank/DDBJ databases">
        <authorList>
            <person name="Zheng W."/>
        </authorList>
    </citation>
    <scope>NUCLEOTIDE SEQUENCE</scope>
    <source>
        <strain evidence="3">QDHG01</strain>
    </source>
</reference>
<dbReference type="Gene3D" id="3.80.10.10">
    <property type="entry name" value="Ribonuclease Inhibitor"/>
    <property type="match status" value="1"/>
</dbReference>
<keyword evidence="2" id="KW-0677">Repeat</keyword>
<keyword evidence="4" id="KW-1185">Reference proteome</keyword>
<dbReference type="InterPro" id="IPR001611">
    <property type="entry name" value="Leu-rich_rpt"/>
</dbReference>
<dbReference type="PROSITE" id="PS51450">
    <property type="entry name" value="LRR"/>
    <property type="match status" value="1"/>
</dbReference>
<dbReference type="InterPro" id="IPR032675">
    <property type="entry name" value="LRR_dom_sf"/>
</dbReference>
<dbReference type="SUPFAM" id="SSF52075">
    <property type="entry name" value="Outer arm dynein light chain 1"/>
    <property type="match status" value="1"/>
</dbReference>
<dbReference type="AlphaFoldDB" id="A0A8J8NQR7"/>
<dbReference type="OrthoDB" id="311744at2759"/>
<protein>
    <recommendedName>
        <fullName evidence="5">Leucine-rich repeat domain-containing protein</fullName>
    </recommendedName>
</protein>
<proteinExistence type="predicted"/>
<sequence length="359" mass="41819">MANLQQLWLNDNPLREVPIEISQCHKLKELDLKNTFIITLPRELANLTSLLYLNLDNCPMKDSLKTVYDGGNMVTIHSDLRRKEDRKLYKEKVFDTLTEWIYPSQPKEEVFEKIEQLFAHLKDCNTEMLKKLQRNCQMLFPVKFADIDPETIRTRLFKLYEEGIAREDIAQIVLRLKSHFLDESLEVIVNLASDIFKRVKDQNTIDEFFRYKSHIFNAPLAELSARQLLANLDAYKAFKRQERIEMIAKLKESIDSLYADEKIKEEKLVEYTEGLVRELKRTSLIAEFSKQLRGYMPKYNELKHFNPAKIAAEFIAYVAQQQVAAAAQNGMSMRSQTKAVKMVKEGGLSGNPSNTMTFY</sequence>
<accession>A0A8J8NQR7</accession>
<dbReference type="Proteomes" id="UP000785679">
    <property type="component" value="Unassembled WGS sequence"/>
</dbReference>